<feature type="transmembrane region" description="Helical" evidence="10">
    <location>
        <begin position="170"/>
        <end position="189"/>
    </location>
</feature>
<evidence type="ECO:0000256" key="2">
    <source>
        <dbReference type="ARBA" id="ARBA00012438"/>
    </source>
</evidence>
<dbReference type="Pfam" id="PF02518">
    <property type="entry name" value="HATPase_c"/>
    <property type="match status" value="1"/>
</dbReference>
<evidence type="ECO:0000313" key="15">
    <source>
        <dbReference type="Proteomes" id="UP000622890"/>
    </source>
</evidence>
<dbReference type="InterPro" id="IPR003661">
    <property type="entry name" value="HisK_dim/P_dom"/>
</dbReference>
<dbReference type="CDD" id="cd00082">
    <property type="entry name" value="HisKA"/>
    <property type="match status" value="1"/>
</dbReference>
<keyword evidence="10" id="KW-0812">Transmembrane</keyword>
<dbReference type="SMART" id="SM00387">
    <property type="entry name" value="HATPase_c"/>
    <property type="match status" value="1"/>
</dbReference>
<name>A0A934T475_9BURK</name>
<dbReference type="InterPro" id="IPR005330">
    <property type="entry name" value="MHYT_dom"/>
</dbReference>
<keyword evidence="10" id="KW-1133">Transmembrane helix</keyword>
<dbReference type="CDD" id="cd16922">
    <property type="entry name" value="HATPase_EvgS-ArcB-TorS-like"/>
    <property type="match status" value="1"/>
</dbReference>
<accession>A0A934T475</accession>
<feature type="transmembrane region" description="Helical" evidence="10">
    <location>
        <begin position="6"/>
        <end position="30"/>
    </location>
</feature>
<dbReference type="FunFam" id="3.30.565.10:FF:000010">
    <property type="entry name" value="Sensor histidine kinase RcsC"/>
    <property type="match status" value="1"/>
</dbReference>
<feature type="transmembrane region" description="Helical" evidence="10">
    <location>
        <begin position="214"/>
        <end position="236"/>
    </location>
</feature>
<feature type="domain" description="Response regulatory" evidence="12">
    <location>
        <begin position="523"/>
        <end position="637"/>
    </location>
</feature>
<feature type="domain" description="MHYT" evidence="13">
    <location>
        <begin position="6"/>
        <end position="198"/>
    </location>
</feature>
<dbReference type="InterPro" id="IPR011006">
    <property type="entry name" value="CheY-like_superfamily"/>
</dbReference>
<evidence type="ECO:0000259" key="12">
    <source>
        <dbReference type="PROSITE" id="PS50110"/>
    </source>
</evidence>
<dbReference type="SMART" id="SM00388">
    <property type="entry name" value="HisKA"/>
    <property type="match status" value="1"/>
</dbReference>
<keyword evidence="5" id="KW-0902">Two-component regulatory system</keyword>
<dbReference type="Pfam" id="PF00072">
    <property type="entry name" value="Response_reg"/>
    <property type="match status" value="1"/>
</dbReference>
<evidence type="ECO:0000256" key="8">
    <source>
        <dbReference type="ARBA" id="ARBA00070152"/>
    </source>
</evidence>
<feature type="transmembrane region" description="Helical" evidence="10">
    <location>
        <begin position="106"/>
        <end position="128"/>
    </location>
</feature>
<reference evidence="14" key="1">
    <citation type="submission" date="2021-01" db="EMBL/GenBank/DDBJ databases">
        <title>Genome sequence of strain Noviherbaspirillum sp. DKR-6.</title>
        <authorList>
            <person name="Chaudhary D.K."/>
        </authorList>
    </citation>
    <scope>NUCLEOTIDE SEQUENCE</scope>
    <source>
        <strain evidence="14">DKR-6</strain>
    </source>
</reference>
<dbReference type="Pfam" id="PF00512">
    <property type="entry name" value="HisKA"/>
    <property type="match status" value="1"/>
</dbReference>
<feature type="transmembrane region" description="Helical" evidence="10">
    <location>
        <begin position="140"/>
        <end position="158"/>
    </location>
</feature>
<protein>
    <recommendedName>
        <fullName evidence="8">Virulence sensor protein BvgS</fullName>
        <ecNumber evidence="2">2.7.13.3</ecNumber>
    </recommendedName>
</protein>
<dbReference type="AlphaFoldDB" id="A0A934T475"/>
<dbReference type="InterPro" id="IPR001789">
    <property type="entry name" value="Sig_transdc_resp-reg_receiver"/>
</dbReference>
<dbReference type="InterPro" id="IPR005467">
    <property type="entry name" value="His_kinase_dom"/>
</dbReference>
<keyword evidence="6" id="KW-0843">Virulence</keyword>
<evidence type="ECO:0000259" key="11">
    <source>
        <dbReference type="PROSITE" id="PS50109"/>
    </source>
</evidence>
<keyword evidence="15" id="KW-1185">Reference proteome</keyword>
<comment type="catalytic activity">
    <reaction evidence="1">
        <text>ATP + protein L-histidine = ADP + protein N-phospho-L-histidine.</text>
        <dbReference type="EC" id="2.7.13.3"/>
    </reaction>
</comment>
<dbReference type="PROSITE" id="PS50110">
    <property type="entry name" value="RESPONSE_REGULATORY"/>
    <property type="match status" value="1"/>
</dbReference>
<keyword evidence="10" id="KW-0472">Membrane</keyword>
<evidence type="ECO:0000256" key="6">
    <source>
        <dbReference type="ARBA" id="ARBA00023026"/>
    </source>
</evidence>
<evidence type="ECO:0000256" key="5">
    <source>
        <dbReference type="ARBA" id="ARBA00023012"/>
    </source>
</evidence>
<evidence type="ECO:0000256" key="4">
    <source>
        <dbReference type="ARBA" id="ARBA00022729"/>
    </source>
</evidence>
<evidence type="ECO:0000256" key="3">
    <source>
        <dbReference type="ARBA" id="ARBA00022553"/>
    </source>
</evidence>
<dbReference type="PANTHER" id="PTHR43547">
    <property type="entry name" value="TWO-COMPONENT HISTIDINE KINASE"/>
    <property type="match status" value="1"/>
</dbReference>
<feature type="modified residue" description="4-aspartylphosphate" evidence="9">
    <location>
        <position position="572"/>
    </location>
</feature>
<comment type="function">
    <text evidence="7">Member of the two-component regulatory system BvgS/BvgA. Phosphorylates BvgA via a four-step phosphorelay in response to environmental signals.</text>
</comment>
<evidence type="ECO:0000256" key="10">
    <source>
        <dbReference type="PROSITE-ProRule" id="PRU00244"/>
    </source>
</evidence>
<dbReference type="InterPro" id="IPR003594">
    <property type="entry name" value="HATPase_dom"/>
</dbReference>
<keyword evidence="3 9" id="KW-0597">Phosphoprotein</keyword>
<dbReference type="EMBL" id="JAEPBG010000029">
    <property type="protein sequence ID" value="MBK4738893.1"/>
    <property type="molecule type" value="Genomic_DNA"/>
</dbReference>
<dbReference type="SUPFAM" id="SSF52172">
    <property type="entry name" value="CheY-like"/>
    <property type="match status" value="1"/>
</dbReference>
<dbReference type="PROSITE" id="PS50109">
    <property type="entry name" value="HIS_KIN"/>
    <property type="match status" value="1"/>
</dbReference>
<dbReference type="PRINTS" id="PR00344">
    <property type="entry name" value="BCTRLSENSOR"/>
</dbReference>
<dbReference type="GO" id="GO:0016020">
    <property type="term" value="C:membrane"/>
    <property type="evidence" value="ECO:0007669"/>
    <property type="project" value="UniProtKB-UniRule"/>
</dbReference>
<comment type="caution">
    <text evidence="14">The sequence shown here is derived from an EMBL/GenBank/DDBJ whole genome shotgun (WGS) entry which is preliminary data.</text>
</comment>
<evidence type="ECO:0000256" key="1">
    <source>
        <dbReference type="ARBA" id="ARBA00000085"/>
    </source>
</evidence>
<evidence type="ECO:0000313" key="14">
    <source>
        <dbReference type="EMBL" id="MBK4738893.1"/>
    </source>
</evidence>
<dbReference type="SMART" id="SM00448">
    <property type="entry name" value="REC"/>
    <property type="match status" value="1"/>
</dbReference>
<proteinExistence type="predicted"/>
<dbReference type="InterPro" id="IPR004358">
    <property type="entry name" value="Sig_transdc_His_kin-like_C"/>
</dbReference>
<organism evidence="14 15">
    <name type="scientific">Noviherbaspirillum pedocola</name>
    <dbReference type="NCBI Taxonomy" id="2801341"/>
    <lineage>
        <taxon>Bacteria</taxon>
        <taxon>Pseudomonadati</taxon>
        <taxon>Pseudomonadota</taxon>
        <taxon>Betaproteobacteria</taxon>
        <taxon>Burkholderiales</taxon>
        <taxon>Oxalobacteraceae</taxon>
        <taxon>Noviherbaspirillum</taxon>
    </lineage>
</organism>
<evidence type="ECO:0000256" key="9">
    <source>
        <dbReference type="PROSITE-ProRule" id="PRU00169"/>
    </source>
</evidence>
<dbReference type="InterPro" id="IPR036890">
    <property type="entry name" value="HATPase_C_sf"/>
</dbReference>
<gene>
    <name evidence="14" type="ORF">JJB74_30135</name>
</gene>
<dbReference type="SUPFAM" id="SSF55874">
    <property type="entry name" value="ATPase domain of HSP90 chaperone/DNA topoisomerase II/histidine kinase"/>
    <property type="match status" value="1"/>
</dbReference>
<keyword evidence="4" id="KW-0732">Signal</keyword>
<dbReference type="SUPFAM" id="SSF47384">
    <property type="entry name" value="Homodimeric domain of signal transducing histidine kinase"/>
    <property type="match status" value="1"/>
</dbReference>
<feature type="domain" description="Histidine kinase" evidence="11">
    <location>
        <begin position="284"/>
        <end position="501"/>
    </location>
</feature>
<dbReference type="EC" id="2.7.13.3" evidence="2"/>
<dbReference type="RefSeq" id="WP_200598262.1">
    <property type="nucleotide sequence ID" value="NZ_JAEPBG010000029.1"/>
</dbReference>
<feature type="transmembrane region" description="Helical" evidence="10">
    <location>
        <begin position="77"/>
        <end position="94"/>
    </location>
</feature>
<dbReference type="Gene3D" id="3.40.50.2300">
    <property type="match status" value="1"/>
</dbReference>
<dbReference type="PROSITE" id="PS50924">
    <property type="entry name" value="MHYT"/>
    <property type="match status" value="1"/>
</dbReference>
<dbReference type="Proteomes" id="UP000622890">
    <property type="component" value="Unassembled WGS sequence"/>
</dbReference>
<evidence type="ECO:0000259" key="13">
    <source>
        <dbReference type="PROSITE" id="PS50924"/>
    </source>
</evidence>
<dbReference type="InterPro" id="IPR036097">
    <property type="entry name" value="HisK_dim/P_sf"/>
</dbReference>
<dbReference type="Pfam" id="PF03707">
    <property type="entry name" value="MHYT"/>
    <property type="match status" value="3"/>
</dbReference>
<dbReference type="Gene3D" id="3.30.565.10">
    <property type="entry name" value="Histidine kinase-like ATPase, C-terminal domain"/>
    <property type="match status" value="1"/>
</dbReference>
<feature type="transmembrane region" description="Helical" evidence="10">
    <location>
        <begin position="42"/>
        <end position="65"/>
    </location>
</feature>
<evidence type="ECO:0000256" key="7">
    <source>
        <dbReference type="ARBA" id="ARBA00058004"/>
    </source>
</evidence>
<sequence length="651" mass="68685">MLTGHYQLPLVAVSVLVAILASATALAMSGRVAASITAGRRWLVGGAVVMGIGIWAMHFIGMLAFRLPIPLGYDFRITLASLLIAIASSTLALRQARQPQLRPRHLARGALLMGGGIALMHYTGMAAMRMEPGIVYDLRLVAASVAIAVAASGAALWLGFQLRGSLPQVWLARGAGATVMGIAIAGMHYTGMAAAGFPEGSICRAAGQGYTQNALAVMIGGASLLLLGATLLVAIYDARLEARSEAVRLLQATAVERQSLLARESAARAEAERLSAMKDDFLAILSHELRTPLNAILGWTQLLQQNGREGDLRRGLEVIERNARAQAQLIDDLLDMNRIISGRMRLELKPLQPAPVVQAALETVRPMALKKGIRVDAEVDEEAEAVCVDAARLQQVMWNLLVNAVKFTPEGGAVRVCLAQKGGGVEITVADTGIGIAPDFLPHVFDRFRQADSSTARRHGGLGLGLAIVRQLVELHGGTIAVSSAGAGQGASFALRLPFAPKQATTTQDTDAPAPATRLAGISVLVVDDEPDALELSCRILADCAADVVVAASAAEAMEMLCSRRPQVMVSDIGMPETDGYALLRQARLRHPDLPTVALTAFAHPEDRQRALAAGFNAYVAKPVDAAKLAAAVAMVAKARPEVGMEDRAES</sequence>
<dbReference type="GO" id="GO:0000155">
    <property type="term" value="F:phosphorelay sensor kinase activity"/>
    <property type="evidence" value="ECO:0007669"/>
    <property type="project" value="InterPro"/>
</dbReference>
<dbReference type="Gene3D" id="1.10.287.130">
    <property type="match status" value="1"/>
</dbReference>
<dbReference type="PANTHER" id="PTHR43547:SF2">
    <property type="entry name" value="HYBRID SIGNAL TRANSDUCTION HISTIDINE KINASE C"/>
    <property type="match status" value="1"/>
</dbReference>